<keyword evidence="3" id="KW-1185">Reference proteome</keyword>
<dbReference type="AlphaFoldDB" id="A0A2T3FZI4"/>
<keyword evidence="1" id="KW-1133">Transmembrane helix</keyword>
<evidence type="ECO:0000313" key="3">
    <source>
        <dbReference type="Proteomes" id="UP000240974"/>
    </source>
</evidence>
<proteinExistence type="predicted"/>
<keyword evidence="1" id="KW-0812">Transmembrane</keyword>
<reference evidence="2 3" key="1">
    <citation type="journal article" date="2019" name="Int. J. Syst. Evol. Microbiol.">
        <title>Faecalibacillus intestinalis gen. nov., sp. nov. and Faecalibacillus faecis sp. nov., isolated from human faeces.</title>
        <authorList>
            <person name="Seo B."/>
            <person name="Jeon K."/>
            <person name="Baek I."/>
            <person name="Lee Y.M."/>
            <person name="Baek K."/>
            <person name="Ko G."/>
        </authorList>
    </citation>
    <scope>NUCLEOTIDE SEQUENCE [LARGE SCALE GENOMIC DNA]</scope>
    <source>
        <strain evidence="2 3">SNUG30099</strain>
    </source>
</reference>
<name>A0A2T3FZI4_9FIRM</name>
<organism evidence="2 3">
    <name type="scientific">Faecalibacillus intestinalis</name>
    <dbReference type="NCBI Taxonomy" id="1982626"/>
    <lineage>
        <taxon>Bacteria</taxon>
        <taxon>Bacillati</taxon>
        <taxon>Bacillota</taxon>
        <taxon>Erysipelotrichia</taxon>
        <taxon>Erysipelotrichales</taxon>
        <taxon>Coprobacillaceae</taxon>
        <taxon>Faecalibacillus</taxon>
    </lineage>
</organism>
<protein>
    <recommendedName>
        <fullName evidence="4">DUF3789 domain-containing protein</fullName>
    </recommendedName>
</protein>
<evidence type="ECO:0000256" key="1">
    <source>
        <dbReference type="SAM" id="Phobius"/>
    </source>
</evidence>
<keyword evidence="1" id="KW-0472">Membrane</keyword>
<comment type="caution">
    <text evidence="2">The sequence shown here is derived from an EMBL/GenBank/DDBJ whole genome shotgun (WGS) entry which is preliminary data.</text>
</comment>
<sequence>MILKANMNDKIVDQKIYYLFFTKEGGTMKEIIISIVSMQIGAFIGIATMCFFQINKGNSSSDKQ</sequence>
<evidence type="ECO:0000313" key="2">
    <source>
        <dbReference type="EMBL" id="PST40705.1"/>
    </source>
</evidence>
<dbReference type="Proteomes" id="UP000240974">
    <property type="component" value="Unassembled WGS sequence"/>
</dbReference>
<accession>A0A2T3FZI4</accession>
<feature type="transmembrane region" description="Helical" evidence="1">
    <location>
        <begin position="31"/>
        <end position="54"/>
    </location>
</feature>
<dbReference type="EMBL" id="PYLQ01000010">
    <property type="protein sequence ID" value="PST40705.1"/>
    <property type="molecule type" value="Genomic_DNA"/>
</dbReference>
<evidence type="ECO:0008006" key="4">
    <source>
        <dbReference type="Google" id="ProtNLM"/>
    </source>
</evidence>
<gene>
    <name evidence="2" type="ORF">C7U54_08370</name>
</gene>